<evidence type="ECO:0000256" key="3">
    <source>
        <dbReference type="ARBA" id="ARBA00008562"/>
    </source>
</evidence>
<evidence type="ECO:0000256" key="4">
    <source>
        <dbReference type="ARBA" id="ARBA00012173"/>
    </source>
</evidence>
<dbReference type="FunFam" id="3.90.700.10:FF:000002">
    <property type="entry name" value="L-aspartate oxidase"/>
    <property type="match status" value="1"/>
</dbReference>
<dbReference type="UniPathway" id="UPA00253">
    <property type="reaction ID" value="UER00326"/>
</dbReference>
<dbReference type="PRINTS" id="PR00368">
    <property type="entry name" value="FADPNR"/>
</dbReference>
<dbReference type="GO" id="GO:0005737">
    <property type="term" value="C:cytoplasm"/>
    <property type="evidence" value="ECO:0007669"/>
    <property type="project" value="UniProtKB-SubCell"/>
</dbReference>
<evidence type="ECO:0000256" key="7">
    <source>
        <dbReference type="ARBA" id="ARBA00022827"/>
    </source>
</evidence>
<comment type="subcellular location">
    <subcellularLocation>
        <location evidence="11">Cytoplasm</location>
    </subcellularLocation>
</comment>
<keyword evidence="14" id="KW-1185">Reference proteome</keyword>
<comment type="similarity">
    <text evidence="3 11">Belongs to the FAD-dependent oxidoreductase 2 family. NadB subfamily.</text>
</comment>
<sequence length="507" mass="56691">MIKTDILIIGSGIAGLFFALKTAQKRPDLSIVIMTKGSAERTNTQMAQGGIAVVTDLVNDSFEKHIEDTLQSGGGHCDENIVNMVIRQAPQRLKELIALGTSFDKNQEGNWDLGLEGGHSHNRILHHKDSSGLEIEQSLLRSLENMPNIHLLEHHLVIDLNTEKRDETVCSGAFYYDQSNNQIKYINSRTIVLCTGGSGQIFENTTNPEIATGDGVAMAERLGLEIEDMQYIQFHPTALYAGEKNPFFLISEAVRGFGAHVVNKDEKRFLFKYDSRGELATRDIVSQGISMEMQQSQTDHVYLDCRHLDKTAFYKHFPVITAHCNKLGLYPEKDLIPIVPAAHYQCGGIKVDENGATKIKNLYAIGECSRTGLHGKNRLASNSLLEAIVFAHQASENICNTIKEFPFSIKVFVPQLPFAKIKTECEKTNALKKELQNIMTTFYTNEDSDINNIKAKVERIKNATVAMINRSEIILPVIELSNMITTAQIVIKQCTIERKNTTDFLFN</sequence>
<keyword evidence="5 11" id="KW-0285">Flavoprotein</keyword>
<dbReference type="SUPFAM" id="SSF51905">
    <property type="entry name" value="FAD/NAD(P)-binding domain"/>
    <property type="match status" value="1"/>
</dbReference>
<dbReference type="NCBIfam" id="TIGR00551">
    <property type="entry name" value="nadB"/>
    <property type="match status" value="1"/>
</dbReference>
<comment type="caution">
    <text evidence="13">The sequence shown here is derived from an EMBL/GenBank/DDBJ whole genome shotgun (WGS) entry which is preliminary data.</text>
</comment>
<dbReference type="Gene3D" id="3.50.50.60">
    <property type="entry name" value="FAD/NAD(P)-binding domain"/>
    <property type="match status" value="1"/>
</dbReference>
<dbReference type="AlphaFoldDB" id="A0A226H5I3"/>
<feature type="domain" description="FAD-dependent oxidoreductase 2 FAD-binding" evidence="12">
    <location>
        <begin position="5"/>
        <end position="384"/>
    </location>
</feature>
<protein>
    <recommendedName>
        <fullName evidence="4 10">L-aspartate oxidase</fullName>
        <ecNumber evidence="4 10">1.4.3.16</ecNumber>
    </recommendedName>
</protein>
<name>A0A226H5I3_9FLAO</name>
<accession>A0A226H5I3</accession>
<dbReference type="Pfam" id="PF00890">
    <property type="entry name" value="FAD_binding_2"/>
    <property type="match status" value="1"/>
</dbReference>
<dbReference type="OrthoDB" id="9806724at2"/>
<evidence type="ECO:0000313" key="14">
    <source>
        <dbReference type="Proteomes" id="UP000198345"/>
    </source>
</evidence>
<dbReference type="PANTHER" id="PTHR42716:SF2">
    <property type="entry name" value="L-ASPARTATE OXIDASE, CHLOROPLASTIC"/>
    <property type="match status" value="1"/>
</dbReference>
<dbReference type="GO" id="GO:0009435">
    <property type="term" value="P:NAD+ biosynthetic process"/>
    <property type="evidence" value="ECO:0007669"/>
    <property type="project" value="UniProtKB-UniPathway"/>
</dbReference>
<evidence type="ECO:0000259" key="12">
    <source>
        <dbReference type="Pfam" id="PF00890"/>
    </source>
</evidence>
<evidence type="ECO:0000256" key="1">
    <source>
        <dbReference type="ARBA" id="ARBA00001974"/>
    </source>
</evidence>
<evidence type="ECO:0000256" key="2">
    <source>
        <dbReference type="ARBA" id="ARBA00004950"/>
    </source>
</evidence>
<evidence type="ECO:0000256" key="8">
    <source>
        <dbReference type="ARBA" id="ARBA00023002"/>
    </source>
</evidence>
<evidence type="ECO:0000313" key="13">
    <source>
        <dbReference type="EMBL" id="OXA89527.1"/>
    </source>
</evidence>
<keyword evidence="6 11" id="KW-0662">Pyridine nucleotide biosynthesis</keyword>
<dbReference type="EC" id="1.4.3.16" evidence="4 10"/>
<comment type="pathway">
    <text evidence="2 11">Cofactor biosynthesis; NAD(+) biosynthesis; iminoaspartate from L-aspartate (oxidase route): step 1/1.</text>
</comment>
<dbReference type="Gene3D" id="3.90.700.10">
    <property type="entry name" value="Succinate dehydrogenase/fumarate reductase flavoprotein, catalytic domain"/>
    <property type="match status" value="1"/>
</dbReference>
<dbReference type="GO" id="GO:0008734">
    <property type="term" value="F:L-aspartate oxidase activity"/>
    <property type="evidence" value="ECO:0007669"/>
    <property type="project" value="UniProtKB-UniRule"/>
</dbReference>
<comment type="cofactor">
    <cofactor evidence="1 11">
        <name>FAD</name>
        <dbReference type="ChEBI" id="CHEBI:57692"/>
    </cofactor>
</comment>
<reference evidence="13 14" key="1">
    <citation type="submission" date="2016-11" db="EMBL/GenBank/DDBJ databases">
        <title>Whole genomes of Flavobacteriaceae.</title>
        <authorList>
            <person name="Stine C."/>
            <person name="Li C."/>
            <person name="Tadesse D."/>
        </authorList>
    </citation>
    <scope>NUCLEOTIDE SEQUENCE [LARGE SCALE GENOMIC DNA]</scope>
    <source>
        <strain evidence="13 14">DSM 18292</strain>
    </source>
</reference>
<gene>
    <name evidence="13" type="ORF">B0A66_13990</name>
</gene>
<dbReference type="InterPro" id="IPR027477">
    <property type="entry name" value="Succ_DH/fumarate_Rdtase_cat_sf"/>
</dbReference>
<dbReference type="Proteomes" id="UP000198345">
    <property type="component" value="Unassembled WGS sequence"/>
</dbReference>
<dbReference type="PANTHER" id="PTHR42716">
    <property type="entry name" value="L-ASPARTATE OXIDASE"/>
    <property type="match status" value="1"/>
</dbReference>
<dbReference type="InterPro" id="IPR036188">
    <property type="entry name" value="FAD/NAD-bd_sf"/>
</dbReference>
<evidence type="ECO:0000256" key="6">
    <source>
        <dbReference type="ARBA" id="ARBA00022642"/>
    </source>
</evidence>
<evidence type="ECO:0000256" key="11">
    <source>
        <dbReference type="RuleBase" id="RU362049"/>
    </source>
</evidence>
<keyword evidence="8 11" id="KW-0560">Oxidoreductase</keyword>
<organism evidence="13 14">
    <name type="scientific">Flavobacterium hercynium</name>
    <dbReference type="NCBI Taxonomy" id="387094"/>
    <lineage>
        <taxon>Bacteria</taxon>
        <taxon>Pseudomonadati</taxon>
        <taxon>Bacteroidota</taxon>
        <taxon>Flavobacteriia</taxon>
        <taxon>Flavobacteriales</taxon>
        <taxon>Flavobacteriaceae</taxon>
        <taxon>Flavobacterium</taxon>
    </lineage>
</organism>
<dbReference type="InterPro" id="IPR003953">
    <property type="entry name" value="FAD-dep_OxRdtase_2_FAD-bd"/>
</dbReference>
<proteinExistence type="inferred from homology"/>
<keyword evidence="7 11" id="KW-0274">FAD</keyword>
<evidence type="ECO:0000256" key="9">
    <source>
        <dbReference type="ARBA" id="ARBA00048305"/>
    </source>
</evidence>
<comment type="catalytic activity">
    <reaction evidence="9">
        <text>L-aspartate + O2 = iminosuccinate + H2O2</text>
        <dbReference type="Rhea" id="RHEA:25876"/>
        <dbReference type="ChEBI" id="CHEBI:15379"/>
        <dbReference type="ChEBI" id="CHEBI:16240"/>
        <dbReference type="ChEBI" id="CHEBI:29991"/>
        <dbReference type="ChEBI" id="CHEBI:77875"/>
        <dbReference type="EC" id="1.4.3.16"/>
    </reaction>
    <physiologicalReaction direction="left-to-right" evidence="9">
        <dbReference type="Rhea" id="RHEA:25877"/>
    </physiologicalReaction>
</comment>
<comment type="function">
    <text evidence="11">Catalyzes the oxidation of L-aspartate to iminoaspartate.</text>
</comment>
<dbReference type="SUPFAM" id="SSF56425">
    <property type="entry name" value="Succinate dehydrogenase/fumarate reductase flavoprotein, catalytic domain"/>
    <property type="match status" value="1"/>
</dbReference>
<evidence type="ECO:0000256" key="5">
    <source>
        <dbReference type="ARBA" id="ARBA00022630"/>
    </source>
</evidence>
<dbReference type="EMBL" id="MUGW01000027">
    <property type="protein sequence ID" value="OXA89527.1"/>
    <property type="molecule type" value="Genomic_DNA"/>
</dbReference>
<evidence type="ECO:0000256" key="10">
    <source>
        <dbReference type="NCBIfam" id="TIGR00551"/>
    </source>
</evidence>
<dbReference type="RefSeq" id="WP_089050471.1">
    <property type="nucleotide sequence ID" value="NZ_FXTV01000020.1"/>
</dbReference>
<dbReference type="InterPro" id="IPR005288">
    <property type="entry name" value="NadB"/>
</dbReference>